<gene>
    <name evidence="3" type="ORF">NDI38_21715</name>
</gene>
<accession>A0ABV0KP72</accession>
<dbReference type="InterPro" id="IPR036397">
    <property type="entry name" value="RNaseH_sf"/>
</dbReference>
<evidence type="ECO:0000259" key="2">
    <source>
        <dbReference type="PROSITE" id="PS50994"/>
    </source>
</evidence>
<dbReference type="InterPro" id="IPR001584">
    <property type="entry name" value="Integrase_cat-core"/>
</dbReference>
<dbReference type="RefSeq" id="WP_190449828.1">
    <property type="nucleotide sequence ID" value="NZ_JAMPLM010000026.1"/>
</dbReference>
<dbReference type="InterPro" id="IPR015378">
    <property type="entry name" value="Transposase-like_Mu_C"/>
</dbReference>
<evidence type="ECO:0000313" key="3">
    <source>
        <dbReference type="EMBL" id="MEP1061053.1"/>
    </source>
</evidence>
<organism evidence="3 4">
    <name type="scientific">Stenomitos frigidus AS-A4</name>
    <dbReference type="NCBI Taxonomy" id="2933935"/>
    <lineage>
        <taxon>Bacteria</taxon>
        <taxon>Bacillati</taxon>
        <taxon>Cyanobacteriota</taxon>
        <taxon>Cyanophyceae</taxon>
        <taxon>Leptolyngbyales</taxon>
        <taxon>Leptolyngbyaceae</taxon>
        <taxon>Stenomitos</taxon>
    </lineage>
</organism>
<protein>
    <submittedName>
        <fullName evidence="3">DDE-type integrase/transposase/recombinase</fullName>
    </submittedName>
</protein>
<dbReference type="Pfam" id="PF09299">
    <property type="entry name" value="Mu-transpos_C"/>
    <property type="match status" value="1"/>
</dbReference>
<evidence type="ECO:0000256" key="1">
    <source>
        <dbReference type="SAM" id="MobiDB-lite"/>
    </source>
</evidence>
<dbReference type="Gene3D" id="3.30.420.10">
    <property type="entry name" value="Ribonuclease H-like superfamily/Ribonuclease H"/>
    <property type="match status" value="1"/>
</dbReference>
<dbReference type="EMBL" id="JAMPLM010000026">
    <property type="protein sequence ID" value="MEP1061053.1"/>
    <property type="molecule type" value="Genomic_DNA"/>
</dbReference>
<dbReference type="SUPFAM" id="SSF53098">
    <property type="entry name" value="Ribonuclease H-like"/>
    <property type="match status" value="1"/>
</dbReference>
<dbReference type="Proteomes" id="UP001476950">
    <property type="component" value="Unassembled WGS sequence"/>
</dbReference>
<feature type="region of interest" description="Disordered" evidence="1">
    <location>
        <begin position="562"/>
        <end position="632"/>
    </location>
</feature>
<evidence type="ECO:0000313" key="4">
    <source>
        <dbReference type="Proteomes" id="UP001476950"/>
    </source>
</evidence>
<feature type="domain" description="Integrase catalytic" evidence="2">
    <location>
        <begin position="214"/>
        <end position="414"/>
    </location>
</feature>
<keyword evidence="4" id="KW-1185">Reference proteome</keyword>
<dbReference type="PROSITE" id="PS50994">
    <property type="entry name" value="INTEGRASE"/>
    <property type="match status" value="1"/>
</dbReference>
<reference evidence="3 4" key="1">
    <citation type="submission" date="2022-04" db="EMBL/GenBank/DDBJ databases">
        <title>Positive selection, recombination, and allopatry shape intraspecific diversity of widespread and dominant cyanobacteria.</title>
        <authorList>
            <person name="Wei J."/>
            <person name="Shu W."/>
            <person name="Hu C."/>
        </authorList>
    </citation>
    <scope>NUCLEOTIDE SEQUENCE [LARGE SCALE GENOMIC DNA]</scope>
    <source>
        <strain evidence="3 4">AS-A4</strain>
    </source>
</reference>
<dbReference type="InterPro" id="IPR012337">
    <property type="entry name" value="RNaseH-like_sf"/>
</dbReference>
<comment type="caution">
    <text evidence="3">The sequence shown here is derived from an EMBL/GenBank/DDBJ whole genome shotgun (WGS) entry which is preliminary data.</text>
</comment>
<proteinExistence type="predicted"/>
<name>A0ABV0KP72_9CYAN</name>
<feature type="compositionally biased region" description="Basic and acidic residues" evidence="1">
    <location>
        <begin position="569"/>
        <end position="584"/>
    </location>
</feature>
<sequence>MESLETASAAQPPAVPTGVTALVEEDQQPAHKILIELIEDLDKRREVMRKVEAVEDIIQASDELKQERIQLWADRLEKHPSTIDRWVRKAMGPDGLASLARATRSDAGQIKGCKRWKQSVEYWTEFILKTYNDGVKAKLGMTRSLVNNQLKGHAELDLGLKQGEYPSHMFVYNILDPLIEKKNRKVRNPGQGPGIIIKVTTGKKDGKWVEEDIEVIRSNQVWQIDHTRLDNLLTDESGGLAGSVWITAVIDSWSGCVMGYHLSFGSAGSHEVALALRHAILQKHCEPEYQLRHEWEVCGLPEYIVTDRAKEFRSAHLKHIASDLNIKLRLRLYTEQGGIVERLFLAIKTEFSALVLGFKGGSLKERPEHPEKYACVVYEDYARWLVQYLVDHHNQHLYPRVANQTRLMRWWAGLPDLKPRMPVSERELDLCLMKTLKRNVEERGCVNFEKLVYTASLSRDVEGHWRYNKSANFLKDYEGKKVIIRYNPTNIIYVLVYTLEENGQPSKFLGTIRARDLEEERLSLKEWEDRKRKMREEGKAIDQTSILAQQRDLFNTSIKQAKTLRQRRKTENNRLTKQSEHSDKVVQLFPPEAPPSEVEPESKDVRGITEPPTSEALYEPLPAEDLQSTQETPKIQIQPALYVVSDWNEFVEEGW</sequence>